<organism evidence="1 2">
    <name type="scientific">Xylaria multiplex</name>
    <dbReference type="NCBI Taxonomy" id="323545"/>
    <lineage>
        <taxon>Eukaryota</taxon>
        <taxon>Fungi</taxon>
        <taxon>Dikarya</taxon>
        <taxon>Ascomycota</taxon>
        <taxon>Pezizomycotina</taxon>
        <taxon>Sordariomycetes</taxon>
        <taxon>Xylariomycetidae</taxon>
        <taxon>Xylariales</taxon>
        <taxon>Xylariaceae</taxon>
        <taxon>Xylaria</taxon>
    </lineage>
</organism>
<reference evidence="1 2" key="1">
    <citation type="submission" date="2019-12" db="EMBL/GenBank/DDBJ databases">
        <title>Draft genome sequence of the ascomycete Xylaria multiplex DSM 110363.</title>
        <authorList>
            <person name="Buettner E."/>
            <person name="Kellner H."/>
        </authorList>
    </citation>
    <scope>NUCLEOTIDE SEQUENCE [LARGE SCALE GENOMIC DNA]</scope>
    <source>
        <strain evidence="1 2">DSM 110363</strain>
    </source>
</reference>
<dbReference type="Gene3D" id="1.25.40.20">
    <property type="entry name" value="Ankyrin repeat-containing domain"/>
    <property type="match status" value="1"/>
</dbReference>
<dbReference type="OrthoDB" id="539213at2759"/>
<dbReference type="EMBL" id="WUBL01000002">
    <property type="protein sequence ID" value="KAF2973279.1"/>
    <property type="molecule type" value="Genomic_DNA"/>
</dbReference>
<gene>
    <name evidence="1" type="ORF">GQX73_g428</name>
</gene>
<name>A0A7C8J8D4_9PEZI</name>
<comment type="caution">
    <text evidence="1">The sequence shown here is derived from an EMBL/GenBank/DDBJ whole genome shotgun (WGS) entry which is preliminary data.</text>
</comment>
<dbReference type="InParanoid" id="A0A7C8J8D4"/>
<dbReference type="AlphaFoldDB" id="A0A7C8J8D4"/>
<proteinExistence type="predicted"/>
<dbReference type="SUPFAM" id="SSF48403">
    <property type="entry name" value="Ankyrin repeat"/>
    <property type="match status" value="1"/>
</dbReference>
<keyword evidence="2" id="KW-1185">Reference proteome</keyword>
<dbReference type="InterPro" id="IPR036770">
    <property type="entry name" value="Ankyrin_rpt-contain_sf"/>
</dbReference>
<accession>A0A7C8J8D4</accession>
<evidence type="ECO:0000313" key="1">
    <source>
        <dbReference type="EMBL" id="KAF2973279.1"/>
    </source>
</evidence>
<evidence type="ECO:0000313" key="2">
    <source>
        <dbReference type="Proteomes" id="UP000481858"/>
    </source>
</evidence>
<sequence>MAELFFARSSIWSSIDVEHEEIKRLVKSHVKEIQDTWNSISNIYSRYDESGWVEEYLWKPFIHEVYFKALPYPVFQLLQSRVGNDLDLFTDSLGRTALHVTTSQLASKSWDSDDWATTLKLTDKALLNATDKFGNTTLHIACVVCSRESERVDRQLKVIRALLKSDIKANIRNGYGLLAIEYAILGNRTDILRIFRDIRGIEISGIVSAIDDAQMALKKARGIVQANMAGTEGLDQSTEDSGPDT</sequence>
<dbReference type="Proteomes" id="UP000481858">
    <property type="component" value="Unassembled WGS sequence"/>
</dbReference>
<protein>
    <submittedName>
        <fullName evidence="1">Uncharacterized protein</fullName>
    </submittedName>
</protein>